<sequence length="37" mass="4357">NLIVTYSNEYVRNCSVLDIAERTKNEKIINIVKKYLV</sequence>
<comment type="caution">
    <text evidence="1">The sequence shown here is derived from an EMBL/GenBank/DDBJ whole genome shotgun (WGS) entry which is preliminary data.</text>
</comment>
<reference evidence="1" key="1">
    <citation type="journal article" date="2013" name="Environ. Microbiol.">
        <title>Microbiota from the distal guts of lean and obese adolescents exhibit partial functional redundancy besides clear differences in community structure.</title>
        <authorList>
            <person name="Ferrer M."/>
            <person name="Ruiz A."/>
            <person name="Lanza F."/>
            <person name="Haange S.B."/>
            <person name="Oberbach A."/>
            <person name="Till H."/>
            <person name="Bargiela R."/>
            <person name="Campoy C."/>
            <person name="Segura M.T."/>
            <person name="Richter M."/>
            <person name="von Bergen M."/>
            <person name="Seifert J."/>
            <person name="Suarez A."/>
        </authorList>
    </citation>
    <scope>NUCLEOTIDE SEQUENCE</scope>
</reference>
<accession>K1SWA5</accession>
<protein>
    <submittedName>
        <fullName evidence="1">Ankyrin repeats containing protein</fullName>
    </submittedName>
</protein>
<dbReference type="AlphaFoldDB" id="K1SWA5"/>
<gene>
    <name evidence="1" type="ORF">OBE_13580</name>
</gene>
<dbReference type="EMBL" id="AJWZ01009374">
    <property type="protein sequence ID" value="EKC51496.1"/>
    <property type="molecule type" value="Genomic_DNA"/>
</dbReference>
<evidence type="ECO:0000313" key="1">
    <source>
        <dbReference type="EMBL" id="EKC51496.1"/>
    </source>
</evidence>
<organism evidence="1">
    <name type="scientific">human gut metagenome</name>
    <dbReference type="NCBI Taxonomy" id="408170"/>
    <lineage>
        <taxon>unclassified sequences</taxon>
        <taxon>metagenomes</taxon>
        <taxon>organismal metagenomes</taxon>
    </lineage>
</organism>
<name>K1SWA5_9ZZZZ</name>
<proteinExistence type="predicted"/>
<feature type="non-terminal residue" evidence="1">
    <location>
        <position position="1"/>
    </location>
</feature>